<feature type="region of interest" description="Disordered" evidence="1">
    <location>
        <begin position="223"/>
        <end position="242"/>
    </location>
</feature>
<dbReference type="PANTHER" id="PTHR37539:SF1">
    <property type="entry name" value="ER-BOUND OXYGENASE MPAB_MPAB'_RUBBER OXYGENASE CATALYTIC DOMAIN-CONTAINING PROTEIN"/>
    <property type="match status" value="1"/>
</dbReference>
<name>A0A5C3EAP4_9BASI</name>
<accession>A0A5C3EAP4</accession>
<keyword evidence="2" id="KW-0812">Transmembrane</keyword>
<feature type="region of interest" description="Disordered" evidence="1">
    <location>
        <begin position="641"/>
        <end position="674"/>
    </location>
</feature>
<dbReference type="PANTHER" id="PTHR37539">
    <property type="entry name" value="SECRETED PROTEIN-RELATED"/>
    <property type="match status" value="1"/>
</dbReference>
<feature type="region of interest" description="Disordered" evidence="1">
    <location>
        <begin position="365"/>
        <end position="396"/>
    </location>
</feature>
<feature type="transmembrane region" description="Helical" evidence="2">
    <location>
        <begin position="695"/>
        <end position="717"/>
    </location>
</feature>
<keyword evidence="2" id="KW-1133">Transmembrane helix</keyword>
<dbReference type="Proteomes" id="UP000324022">
    <property type="component" value="Unassembled WGS sequence"/>
</dbReference>
<proteinExistence type="predicted"/>
<organism evidence="4 5">
    <name type="scientific">Ustilago trichophora</name>
    <dbReference type="NCBI Taxonomy" id="86804"/>
    <lineage>
        <taxon>Eukaryota</taxon>
        <taxon>Fungi</taxon>
        <taxon>Dikarya</taxon>
        <taxon>Basidiomycota</taxon>
        <taxon>Ustilaginomycotina</taxon>
        <taxon>Ustilaginomycetes</taxon>
        <taxon>Ustilaginales</taxon>
        <taxon>Ustilaginaceae</taxon>
        <taxon>Ustilago</taxon>
    </lineage>
</organism>
<evidence type="ECO:0000256" key="1">
    <source>
        <dbReference type="SAM" id="MobiDB-lite"/>
    </source>
</evidence>
<keyword evidence="5" id="KW-1185">Reference proteome</keyword>
<dbReference type="InterPro" id="IPR037473">
    <property type="entry name" value="Lcp-like"/>
</dbReference>
<reference evidence="4 5" key="1">
    <citation type="submission" date="2018-03" db="EMBL/GenBank/DDBJ databases">
        <authorList>
            <person name="Guldener U."/>
        </authorList>
    </citation>
    <scope>NUCLEOTIDE SEQUENCE [LARGE SCALE GENOMIC DNA]</scope>
    <source>
        <strain evidence="4 5">NBRC100155</strain>
    </source>
</reference>
<evidence type="ECO:0000313" key="4">
    <source>
        <dbReference type="EMBL" id="SPO26586.1"/>
    </source>
</evidence>
<feature type="domain" description="ER-bound oxygenase mpaB/mpaB'/Rubber oxygenase catalytic" evidence="3">
    <location>
        <begin position="340"/>
        <end position="591"/>
    </location>
</feature>
<evidence type="ECO:0000256" key="2">
    <source>
        <dbReference type="SAM" id="Phobius"/>
    </source>
</evidence>
<evidence type="ECO:0000313" key="5">
    <source>
        <dbReference type="Proteomes" id="UP000324022"/>
    </source>
</evidence>
<dbReference type="OrthoDB" id="6361347at2759"/>
<dbReference type="InterPro" id="IPR018713">
    <property type="entry name" value="MPAB/Lcp_cat_dom"/>
</dbReference>
<dbReference type="GO" id="GO:0016491">
    <property type="term" value="F:oxidoreductase activity"/>
    <property type="evidence" value="ECO:0007669"/>
    <property type="project" value="InterPro"/>
</dbReference>
<dbReference type="EMBL" id="OOIN01000014">
    <property type="protein sequence ID" value="SPO26586.1"/>
    <property type="molecule type" value="Genomic_DNA"/>
</dbReference>
<keyword evidence="2" id="KW-0472">Membrane</keyword>
<protein>
    <recommendedName>
        <fullName evidence="3">ER-bound oxygenase mpaB/mpaB'/Rubber oxygenase catalytic domain-containing protein</fullName>
    </recommendedName>
</protein>
<gene>
    <name evidence="4" type="ORF">UTRI_04175</name>
</gene>
<evidence type="ECO:0000259" key="3">
    <source>
        <dbReference type="Pfam" id="PF09995"/>
    </source>
</evidence>
<feature type="compositionally biased region" description="Low complexity" evidence="1">
    <location>
        <begin position="372"/>
        <end position="383"/>
    </location>
</feature>
<dbReference type="AlphaFoldDB" id="A0A5C3EAP4"/>
<sequence>MFGISLSQLGGDALAQLSTPTFAWTAVFALLLLLVPAARHVAVEVICQIYVTLVHRPYRSSPTDYLFSEAEAPLPLTNSIWSRVQASTTLKWRAQRAGLRHEKEINWDLPNAVKDGDMIEAWDRIAEWDQRCLHPHKLEQLRRHGDPNADEALENLDSVRAPDQSASTDTLQNIFDQGDQAACHFWKAIDRRPPPGAGALGLDWYQSRYGSRAVNSLEQWPRYSSSNQEEPSHTLPIWSPSEYSPIDAQDELAELEAEAEVLRRGQDVFYRYAGPMLTVLLHFSLAGGFASPRITEVLKQTAYLVPSAADRGKDPKSSGSSALPTIEDLKQMFNVDKPRADRTWNRLLETTQFVLDVVENAGSLHPPSSNVTPLASPTSASTTQKAGYAPPEKGGEGWQSAVRVRLLHANVRRRVLKLARRQSNDILDSNKTVYDLEKNGVPINQEDMLGTLCAFSSAPLAMLQRIGITPTAQERKDYIALWRHVGFYMGIEPALLRRAFGDPQAADRTLWCTILHLFNKVEILDGQQEGGKGAVGPRMQGPTIPVLIACADRPPFHTPLSAHVAISRRLLGKSLADSLALPASSAKREILTDIAFLGMRIPILFGAVYPRSGWEKRKLELARPLLRRLIVFSFGNKRTKFEMPSHSSSQADSEAPNGERVNVETQSNSHVEVPEDKEQNIQLVRQWRWLMREMFAIFILIGSIAVALIAAACTYVPHHLARTSAGR</sequence>
<dbReference type="Pfam" id="PF09995">
    <property type="entry name" value="MPAB_Lcp_cat"/>
    <property type="match status" value="1"/>
</dbReference>